<feature type="transmembrane region" description="Helical" evidence="1">
    <location>
        <begin position="111"/>
        <end position="137"/>
    </location>
</feature>
<keyword evidence="1" id="KW-0472">Membrane</keyword>
<keyword evidence="1" id="KW-0812">Transmembrane</keyword>
<dbReference type="AlphaFoldDB" id="A0A484NRX7"/>
<dbReference type="EMBL" id="CAADHY010000005">
    <property type="protein sequence ID" value="VFR16298.1"/>
    <property type="molecule type" value="Genomic_DNA"/>
</dbReference>
<name>A0A484NRX7_9ZZZZ</name>
<proteinExistence type="predicted"/>
<organism evidence="2">
    <name type="scientific">plant metagenome</name>
    <dbReference type="NCBI Taxonomy" id="1297885"/>
    <lineage>
        <taxon>unclassified sequences</taxon>
        <taxon>metagenomes</taxon>
        <taxon>organismal metagenomes</taxon>
    </lineage>
</organism>
<dbReference type="EMBL" id="CAADIZ010000027">
    <property type="protein sequence ID" value="VFS24280.1"/>
    <property type="molecule type" value="Genomic_DNA"/>
</dbReference>
<feature type="transmembrane region" description="Helical" evidence="1">
    <location>
        <begin position="68"/>
        <end position="91"/>
    </location>
</feature>
<dbReference type="EMBL" id="CAADIP010000023">
    <property type="protein sequence ID" value="VFR88562.1"/>
    <property type="molecule type" value="Genomic_DNA"/>
</dbReference>
<evidence type="ECO:0000313" key="3">
    <source>
        <dbReference type="EMBL" id="VFR54862.1"/>
    </source>
</evidence>
<dbReference type="EMBL" id="CAADIK010000035">
    <property type="protein sequence ID" value="VFR73892.1"/>
    <property type="molecule type" value="Genomic_DNA"/>
</dbReference>
<evidence type="ECO:0000313" key="2">
    <source>
        <dbReference type="EMBL" id="VFR16298.1"/>
    </source>
</evidence>
<evidence type="ECO:0000313" key="6">
    <source>
        <dbReference type="EMBL" id="VFS24280.1"/>
    </source>
</evidence>
<keyword evidence="1" id="KW-1133">Transmembrane helix</keyword>
<evidence type="ECO:0000256" key="1">
    <source>
        <dbReference type="SAM" id="Phobius"/>
    </source>
</evidence>
<evidence type="ECO:0000313" key="4">
    <source>
        <dbReference type="EMBL" id="VFR73892.1"/>
    </source>
</evidence>
<dbReference type="EMBL" id="CAADII010000037">
    <property type="protein sequence ID" value="VFR54862.1"/>
    <property type="molecule type" value="Genomic_DNA"/>
</dbReference>
<evidence type="ECO:0000313" key="5">
    <source>
        <dbReference type="EMBL" id="VFR88562.1"/>
    </source>
</evidence>
<accession>A0A484NRX7</accession>
<gene>
    <name evidence="2" type="ORF">AMP9_1145</name>
    <name evidence="3" type="ORF">BRI6_1181</name>
    <name evidence="4" type="ORF">BRI9_1235</name>
    <name evidence="5" type="ORF">IVO3_1232</name>
    <name evidence="6" type="ORF">RAN7_1171</name>
</gene>
<feature type="transmembrane region" description="Helical" evidence="1">
    <location>
        <begin position="28"/>
        <end position="47"/>
    </location>
</feature>
<reference evidence="2" key="1">
    <citation type="submission" date="2019-03" db="EMBL/GenBank/DDBJ databases">
        <authorList>
            <person name="Danneels B."/>
        </authorList>
    </citation>
    <scope>NUCLEOTIDE SEQUENCE</scope>
</reference>
<protein>
    <submittedName>
        <fullName evidence="2">Uncharacterized protein</fullName>
    </submittedName>
</protein>
<sequence length="149" mass="16677">MGFLWVLAACLMFLAALAADASRPIWVLTGLGVLAAVAVFSWHLTWAMRLWIFDDGEHLSPRQRRFKLLLAGVTTLGVSILLVRSALLGLADGVAPALSRHREPIPLETSPWLFWLSISLHLAPALIFVGLILWRLYHCVLKKMRQARE</sequence>